<gene>
    <name evidence="7" type="ORF">BBK36DRAFT_1158809</name>
</gene>
<dbReference type="InterPro" id="IPR011989">
    <property type="entry name" value="ARM-like"/>
</dbReference>
<dbReference type="GO" id="GO:0000502">
    <property type="term" value="C:proteasome complex"/>
    <property type="evidence" value="ECO:0007669"/>
    <property type="project" value="UniProtKB-KW"/>
</dbReference>
<dbReference type="EMBL" id="KZ680212">
    <property type="protein sequence ID" value="PTB66857.1"/>
    <property type="molecule type" value="Genomic_DNA"/>
</dbReference>
<dbReference type="Pfam" id="PF23731">
    <property type="entry name" value="ARM_ECM29_C"/>
    <property type="match status" value="1"/>
</dbReference>
<dbReference type="GO" id="GO:0005634">
    <property type="term" value="C:nucleus"/>
    <property type="evidence" value="ECO:0007669"/>
    <property type="project" value="TreeGrafter"/>
</dbReference>
<dbReference type="SUPFAM" id="SSF48371">
    <property type="entry name" value="ARM repeat"/>
    <property type="match status" value="3"/>
</dbReference>
<evidence type="ECO:0000256" key="2">
    <source>
        <dbReference type="ARBA" id="ARBA00022490"/>
    </source>
</evidence>
<evidence type="ECO:0000256" key="4">
    <source>
        <dbReference type="ARBA" id="ARBA00022942"/>
    </source>
</evidence>
<accession>A0A2T4BC05</accession>
<protein>
    <submittedName>
        <fullName evidence="7">ARM repeat-containing protein</fullName>
    </submittedName>
</protein>
<dbReference type="GO" id="GO:0060090">
    <property type="term" value="F:molecular adaptor activity"/>
    <property type="evidence" value="ECO:0007669"/>
    <property type="project" value="InterPro"/>
</dbReference>
<evidence type="ECO:0000259" key="5">
    <source>
        <dbReference type="Pfam" id="PF13001"/>
    </source>
</evidence>
<dbReference type="PANTHER" id="PTHR23346">
    <property type="entry name" value="TRANSLATIONAL ACTIVATOR GCN1-RELATED"/>
    <property type="match status" value="1"/>
</dbReference>
<dbReference type="Proteomes" id="UP000241546">
    <property type="component" value="Unassembled WGS sequence"/>
</dbReference>
<dbReference type="PANTHER" id="PTHR23346:SF19">
    <property type="entry name" value="PROTEASOME ADAPTER AND SCAFFOLD PROTEIN ECM29"/>
    <property type="match status" value="1"/>
</dbReference>
<feature type="domain" description="Proteasome component Ecm29 N-terminal" evidence="5">
    <location>
        <begin position="14"/>
        <end position="512"/>
    </location>
</feature>
<feature type="domain" description="Proteasome adapter and scaffold protein ECM29 HEAT-repeat" evidence="6">
    <location>
        <begin position="1279"/>
        <end position="1438"/>
    </location>
</feature>
<dbReference type="GO" id="GO:0036503">
    <property type="term" value="P:ERAD pathway"/>
    <property type="evidence" value="ECO:0007669"/>
    <property type="project" value="TreeGrafter"/>
</dbReference>
<organism evidence="7 8">
    <name type="scientific">Trichoderma citrinoviride</name>
    <dbReference type="NCBI Taxonomy" id="58853"/>
    <lineage>
        <taxon>Eukaryota</taxon>
        <taxon>Fungi</taxon>
        <taxon>Dikarya</taxon>
        <taxon>Ascomycota</taxon>
        <taxon>Pezizomycotina</taxon>
        <taxon>Sordariomycetes</taxon>
        <taxon>Hypocreomycetidae</taxon>
        <taxon>Hypocreales</taxon>
        <taxon>Hypocreaceae</taxon>
        <taxon>Trichoderma</taxon>
    </lineage>
</organism>
<dbReference type="Pfam" id="PF13001">
    <property type="entry name" value="ECM29_N"/>
    <property type="match status" value="1"/>
</dbReference>
<proteinExistence type="predicted"/>
<dbReference type="RefSeq" id="XP_024750177.1">
    <property type="nucleotide sequence ID" value="XM_024894144.1"/>
</dbReference>
<keyword evidence="8" id="KW-1185">Reference proteome</keyword>
<dbReference type="GeneID" id="36602262"/>
<evidence type="ECO:0000259" key="6">
    <source>
        <dbReference type="Pfam" id="PF24492"/>
    </source>
</evidence>
<keyword evidence="3" id="KW-0677">Repeat</keyword>
<dbReference type="OrthoDB" id="16066at2759"/>
<evidence type="ECO:0000256" key="1">
    <source>
        <dbReference type="ARBA" id="ARBA00004496"/>
    </source>
</evidence>
<sequence>MTSLTPEQRELQLVESVEFKILAVANDEVKLCDLLGRYLAPIILKAESSNPAVRVKVIQLLGRLRTFIQPPSVVLPVKALLTQYKTTDSGVVKQLDLPFIQHSLSRLDEDDRRDLIPIALKGCSKDEGQARAAPFFNIILQLLFDVRIPSRGSKEDEGFRAAMGLEDAADSQYLANKLSVFLRLRPPTAGRTLAESNPTLSDEEARFFAVEGPGSDKIFQNISQLRAKVVTFLASAAFTDEEKFLPALYASSSPDTRVASLAEEIIKRTSVSLEEEDLVKRLFEAHARLPAAYRTRILALLSKSAIATGMSESIMNVVKLDFLPDFTQEASTSAPKPSSALEKTKLHRALFQFLSWVAQVGPSNKDFSIGPNLIKSMQSYIESQGWPVPVQQVSHDELQLRSRGYETIGMLARSADMPYKERIALAAWLFQSLSEDTTNDAVVNIDGALSSLTANIPQHIADEDPELRNMLLKYMYLAEKAPAVRSTRHAVVKWANECLPFNNIYARWINFLSVAGRLNERSDVVEQGQKGLDPWTYSAHSEIAIVMPDWRMMVLHYFTQPINPAPTGDSEPGPGATALPKNQIFNNFRSCNIQAYALVIQYCKQMMFLAALDDDFKVQPDWMQALSAQIKTNIKTREKIRDYLRYVDSSFIEIYLSACLLGAFVEDVPITEECLRSFVDVASLTPRVVVGNFAKNSATKLLPLIKSNKSEIRQLAARALGILGAHPAVDVDEVQNAGTTLNALFEKGTTAVGPDLNAAEGAVVAYGYLCSRSVLYNHASVAEWKYPLQILVEDNVPPSLFDAAVEAFTQLWLAKLAIPPKEGDTSLDNVIKKLSEKAKKGNEKAIVALGMLAASIPDSELPESPASWSEGTVGTILKELFALHENKRVEVQFTIGDAITVATARWDSNYVKLMVDVEFRTRDFQSKCRTFLLTSVLDKLFEDCKATKPSLLKASGIWLFCIVQYCSGIHEVNSRLRQAQAAFMRLLSSRDELVQETASRGLNLVHERGDEQLKAALVKDLVAAFTGSTTQLKVDEETELFEPGALPTGEGSSVSSYKDIVSLANEVGDQRLVYKFMALAANAATWSTRSAFGRFGLTNILSDAEVDPKIYPKLYRYRFDPNTNVQRSMNEIWKALVKDQKTVMDVHFDAIMEELLKSIHGREWRMREASCAAISELLTGVPFQRYEKYYREIWAKAVKVFDDVKGSVREAAFRLCRSLSNTLARQLEEGTHEASANAMMKEALPFLLSDKAAESSVQEVQVFAIITIIKVARHGGKHLKPFIPEMVPKLLGLLSTIEPDRINYYYQQVGEDSREQIDKLRSRMVNASPISEAIDNILRFVDEDVMTELAPRLEETIKTAIGLPTKIGCSRVLTALFTRHTNEIKSVSTQFLELLGKQVLDKNDEVSQAYARAAAYIMRVVSDSAKQRFSERMLKLYLQSEEESRRQKVSDVIVSLAKVSPDHFTTQETILLPFAYLGSHDVDEYTSKVFKEVWDQHAGSNRTVVRYVPEIVDLVERCLATTQWALRHTGAFTVAAMVSDVASASDATGAIAEANLKAIWPVFDKALALKTFPGKEKLLEAFPEFIEKGQSLWRFNSEIAAQMKKIAIREAKRNNDDYRVHAFRCLWRFAKAMDIFDIFQDIVDIVTPYLEDHKDDNKMDVDSKEVTVTKTAMNGLEAVARGYSRSSDRRAYAVANQVIKSLEPFLSSPKFSYIKREVWYEAVIDLMNDLATSEPPAESTSLDKDGVLQAYLGSLDVDKAEVGVESQRLKRADAVSATLKAYTSGVFGKSTVSLDEFEAAVVKAKEEERVPEVQKAWQRVLAELQEARG</sequence>
<reference evidence="8" key="1">
    <citation type="submission" date="2016-07" db="EMBL/GenBank/DDBJ databases">
        <title>Multiple horizontal gene transfer events from other fungi enriched the ability of initially mycotrophic Trichoderma (Ascomycota) to feed on dead plant biomass.</title>
        <authorList>
            <consortium name="DOE Joint Genome Institute"/>
            <person name="Atanasova L."/>
            <person name="Chenthamara K."/>
            <person name="Zhang J."/>
            <person name="Grujic M."/>
            <person name="Henrissat B."/>
            <person name="Kuo A."/>
            <person name="Aerts A."/>
            <person name="Salamov A."/>
            <person name="Lipzen A."/>
            <person name="Labutti K."/>
            <person name="Barry K."/>
            <person name="Miao Y."/>
            <person name="Rahimi M.J."/>
            <person name="Shen Q."/>
            <person name="Grigoriev I.V."/>
            <person name="Kubicek C.P."/>
            <person name="Druzhinina I.S."/>
        </authorList>
    </citation>
    <scope>NUCLEOTIDE SEQUENCE [LARGE SCALE GENOMIC DNA]</scope>
    <source>
        <strain evidence="8">TUCIM 6016</strain>
    </source>
</reference>
<keyword evidence="4" id="KW-0647">Proteasome</keyword>
<dbReference type="Pfam" id="PF24492">
    <property type="entry name" value="HEAT_ECM29"/>
    <property type="match status" value="1"/>
</dbReference>
<dbReference type="GO" id="GO:0005737">
    <property type="term" value="C:cytoplasm"/>
    <property type="evidence" value="ECO:0007669"/>
    <property type="project" value="UniProtKB-SubCell"/>
</dbReference>
<keyword evidence="2" id="KW-0963">Cytoplasm</keyword>
<dbReference type="InterPro" id="IPR016024">
    <property type="entry name" value="ARM-type_fold"/>
</dbReference>
<evidence type="ECO:0000256" key="3">
    <source>
        <dbReference type="ARBA" id="ARBA00022737"/>
    </source>
</evidence>
<evidence type="ECO:0000313" key="8">
    <source>
        <dbReference type="Proteomes" id="UP000241546"/>
    </source>
</evidence>
<dbReference type="GO" id="GO:0043248">
    <property type="term" value="P:proteasome assembly"/>
    <property type="evidence" value="ECO:0007669"/>
    <property type="project" value="InterPro"/>
</dbReference>
<dbReference type="InterPro" id="IPR024372">
    <property type="entry name" value="Ecm29_N"/>
</dbReference>
<dbReference type="Gene3D" id="1.25.10.10">
    <property type="entry name" value="Leucine-rich Repeat Variant"/>
    <property type="match status" value="2"/>
</dbReference>
<evidence type="ECO:0000313" key="7">
    <source>
        <dbReference type="EMBL" id="PTB66857.1"/>
    </source>
</evidence>
<dbReference type="InterPro" id="IPR055443">
    <property type="entry name" value="HEAT_ECM29"/>
</dbReference>
<comment type="subcellular location">
    <subcellularLocation>
        <location evidence="1">Cytoplasm</location>
    </subcellularLocation>
</comment>
<name>A0A2T4BC05_9HYPO</name>